<protein>
    <recommendedName>
        <fullName evidence="4">Large ribosomal subunit protein bL17</fullName>
    </recommendedName>
</protein>
<evidence type="ECO:0000256" key="5">
    <source>
        <dbReference type="RuleBase" id="RU000660"/>
    </source>
</evidence>
<dbReference type="FunFam" id="3.90.1030.10:FF:000001">
    <property type="entry name" value="50S ribosomal protein L17"/>
    <property type="match status" value="1"/>
</dbReference>
<dbReference type="InterPro" id="IPR000456">
    <property type="entry name" value="Ribosomal_bL17"/>
</dbReference>
<evidence type="ECO:0000313" key="6">
    <source>
        <dbReference type="EMBL" id="OCL27812.1"/>
    </source>
</evidence>
<dbReference type="Gene3D" id="3.90.1030.10">
    <property type="entry name" value="Ribosomal protein L17"/>
    <property type="match status" value="1"/>
</dbReference>
<dbReference type="PROSITE" id="PS01167">
    <property type="entry name" value="RIBOSOMAL_L17"/>
    <property type="match status" value="1"/>
</dbReference>
<dbReference type="GO" id="GO:0003735">
    <property type="term" value="F:structural constituent of ribosome"/>
    <property type="evidence" value="ECO:0007669"/>
    <property type="project" value="InterPro"/>
</dbReference>
<dbReference type="PANTHER" id="PTHR14413:SF16">
    <property type="entry name" value="LARGE RIBOSOMAL SUBUNIT PROTEIN BL17M"/>
    <property type="match status" value="1"/>
</dbReference>
<dbReference type="RefSeq" id="WP_068715934.1">
    <property type="nucleotide sequence ID" value="NZ_LWDV01000007.1"/>
</dbReference>
<reference evidence="6 7" key="2">
    <citation type="submission" date="2016-08" db="EMBL/GenBank/DDBJ databases">
        <title>Orenia metallireducens sp. nov. strain Z6, a Novel Metal-reducing Firmicute from the Deep Subsurface.</title>
        <authorList>
            <person name="Maxim B.I."/>
            <person name="Kenneth K."/>
            <person name="Flynn T.M."/>
            <person name="Oloughlin E.J."/>
            <person name="Locke R.A."/>
            <person name="Weber J.R."/>
            <person name="Egan S.M."/>
            <person name="Mackie R.I."/>
            <person name="Cann I.K."/>
        </authorList>
    </citation>
    <scope>NUCLEOTIDE SEQUENCE [LARGE SCALE GENOMIC DNA]</scope>
    <source>
        <strain evidence="6 7">Z6</strain>
    </source>
</reference>
<evidence type="ECO:0000313" key="7">
    <source>
        <dbReference type="Proteomes" id="UP000093514"/>
    </source>
</evidence>
<dbReference type="Pfam" id="PF01196">
    <property type="entry name" value="Ribosomal_L17"/>
    <property type="match status" value="1"/>
</dbReference>
<reference evidence="7" key="1">
    <citation type="submission" date="2016-07" db="EMBL/GenBank/DDBJ databases">
        <authorList>
            <person name="Florea S."/>
            <person name="Webb J.S."/>
            <person name="Jaromczyk J."/>
            <person name="Schardl C.L."/>
        </authorList>
    </citation>
    <scope>NUCLEOTIDE SEQUENCE [LARGE SCALE GENOMIC DNA]</scope>
    <source>
        <strain evidence="7">Z6</strain>
    </source>
</reference>
<gene>
    <name evidence="4" type="primary">rplQ</name>
    <name evidence="6" type="ORF">U472_04475</name>
</gene>
<dbReference type="InterPro" id="IPR036373">
    <property type="entry name" value="Ribosomal_bL17_sf"/>
</dbReference>
<comment type="similarity">
    <text evidence="1 4 5">Belongs to the bacterial ribosomal protein bL17 family.</text>
</comment>
<dbReference type="GO" id="GO:0006412">
    <property type="term" value="P:translation"/>
    <property type="evidence" value="ECO:0007669"/>
    <property type="project" value="UniProtKB-UniRule"/>
</dbReference>
<dbReference type="AlphaFoldDB" id="A0A1C0ABQ7"/>
<dbReference type="Proteomes" id="UP000093514">
    <property type="component" value="Unassembled WGS sequence"/>
</dbReference>
<keyword evidence="2 4" id="KW-0689">Ribosomal protein</keyword>
<sequence length="113" mass="12803">MAQRKLGRKSAPRKALFIGLANALFKNERIETTEAKAKEVRRIAEKLITKAKKGTQHDRRQVMSTLQDKDTVQVLFDEIAPRFAERQGGYTRILKVGPRRGDSAPMAILELVE</sequence>
<evidence type="ECO:0000256" key="4">
    <source>
        <dbReference type="HAMAP-Rule" id="MF_01368"/>
    </source>
</evidence>
<dbReference type="PANTHER" id="PTHR14413">
    <property type="entry name" value="RIBOSOMAL PROTEIN L17"/>
    <property type="match status" value="1"/>
</dbReference>
<dbReference type="OrthoDB" id="9809073at2"/>
<dbReference type="SUPFAM" id="SSF64263">
    <property type="entry name" value="Prokaryotic ribosomal protein L17"/>
    <property type="match status" value="1"/>
</dbReference>
<dbReference type="EMBL" id="LWDV01000007">
    <property type="protein sequence ID" value="OCL27812.1"/>
    <property type="molecule type" value="Genomic_DNA"/>
</dbReference>
<dbReference type="GO" id="GO:0022625">
    <property type="term" value="C:cytosolic large ribosomal subunit"/>
    <property type="evidence" value="ECO:0007669"/>
    <property type="project" value="TreeGrafter"/>
</dbReference>
<organism evidence="6 7">
    <name type="scientific">Orenia metallireducens</name>
    <dbReference type="NCBI Taxonomy" id="1413210"/>
    <lineage>
        <taxon>Bacteria</taxon>
        <taxon>Bacillati</taxon>
        <taxon>Bacillota</taxon>
        <taxon>Clostridia</taxon>
        <taxon>Halanaerobiales</taxon>
        <taxon>Halobacteroidaceae</taxon>
        <taxon>Orenia</taxon>
    </lineage>
</organism>
<evidence type="ECO:0000256" key="3">
    <source>
        <dbReference type="ARBA" id="ARBA00023274"/>
    </source>
</evidence>
<dbReference type="HAMAP" id="MF_01368">
    <property type="entry name" value="Ribosomal_bL17"/>
    <property type="match status" value="1"/>
</dbReference>
<accession>A0A1C0ABQ7</accession>
<evidence type="ECO:0000256" key="2">
    <source>
        <dbReference type="ARBA" id="ARBA00022980"/>
    </source>
</evidence>
<proteinExistence type="inferred from homology"/>
<evidence type="ECO:0000256" key="1">
    <source>
        <dbReference type="ARBA" id="ARBA00008777"/>
    </source>
</evidence>
<dbReference type="InterPro" id="IPR047859">
    <property type="entry name" value="Ribosomal_bL17_CS"/>
</dbReference>
<comment type="subunit">
    <text evidence="4">Part of the 50S ribosomal subunit. Contacts protein L32.</text>
</comment>
<keyword evidence="3 4" id="KW-0687">Ribonucleoprotein</keyword>
<comment type="caution">
    <text evidence="6">The sequence shown here is derived from an EMBL/GenBank/DDBJ whole genome shotgun (WGS) entry which is preliminary data.</text>
</comment>
<dbReference type="NCBIfam" id="TIGR00059">
    <property type="entry name" value="L17"/>
    <property type="match status" value="1"/>
</dbReference>
<keyword evidence="7" id="KW-1185">Reference proteome</keyword>
<name>A0A1C0ABQ7_9FIRM</name>